<feature type="compositionally biased region" description="Low complexity" evidence="7">
    <location>
        <begin position="1580"/>
        <end position="1590"/>
    </location>
</feature>
<feature type="compositionally biased region" description="Basic and acidic residues" evidence="7">
    <location>
        <begin position="202"/>
        <end position="219"/>
    </location>
</feature>
<dbReference type="SMART" id="SM00490">
    <property type="entry name" value="HELICc"/>
    <property type="match status" value="1"/>
</dbReference>
<keyword evidence="3" id="KW-0067">ATP-binding</keyword>
<dbReference type="PANTHER" id="PTHR13710:SF154">
    <property type="entry name" value="RECQ HELICASE, PUTATIVE (AFU_ORTHOLOGUE AFUA_6G14720)-RELATED"/>
    <property type="match status" value="1"/>
</dbReference>
<dbReference type="EC" id="5.6.2.4" evidence="5"/>
<evidence type="ECO:0000256" key="4">
    <source>
        <dbReference type="ARBA" id="ARBA00034617"/>
    </source>
</evidence>
<feature type="region of interest" description="Disordered" evidence="7">
    <location>
        <begin position="82"/>
        <end position="116"/>
    </location>
</feature>
<dbReference type="GO" id="GO:0043138">
    <property type="term" value="F:3'-5' DNA helicase activity"/>
    <property type="evidence" value="ECO:0007669"/>
    <property type="project" value="UniProtKB-EC"/>
</dbReference>
<dbReference type="PROSITE" id="PS51192">
    <property type="entry name" value="HELICASE_ATP_BIND_1"/>
    <property type="match status" value="1"/>
</dbReference>
<keyword evidence="6" id="KW-0863">Zinc-finger</keyword>
<feature type="domain" description="C2H2-type" evidence="8">
    <location>
        <begin position="42"/>
        <end position="69"/>
    </location>
</feature>
<evidence type="ECO:0000256" key="3">
    <source>
        <dbReference type="ARBA" id="ARBA00022840"/>
    </source>
</evidence>
<organism evidence="11 12">
    <name type="scientific">Pleurotus ostreatus</name>
    <name type="common">Oyster mushroom</name>
    <name type="synonym">White-rot fungus</name>
    <dbReference type="NCBI Taxonomy" id="5322"/>
    <lineage>
        <taxon>Eukaryota</taxon>
        <taxon>Fungi</taxon>
        <taxon>Dikarya</taxon>
        <taxon>Basidiomycota</taxon>
        <taxon>Agaricomycotina</taxon>
        <taxon>Agaricomycetes</taxon>
        <taxon>Agaricomycetidae</taxon>
        <taxon>Agaricales</taxon>
        <taxon>Pleurotineae</taxon>
        <taxon>Pleurotaceae</taxon>
        <taxon>Pleurotus</taxon>
    </lineage>
</organism>
<feature type="compositionally biased region" description="Low complexity" evidence="7">
    <location>
        <begin position="220"/>
        <end position="237"/>
    </location>
</feature>
<dbReference type="GO" id="GO:0009378">
    <property type="term" value="F:four-way junction helicase activity"/>
    <property type="evidence" value="ECO:0007669"/>
    <property type="project" value="TreeGrafter"/>
</dbReference>
<accession>A0A8H6ZUE5</accession>
<dbReference type="PROSITE" id="PS00028">
    <property type="entry name" value="ZINC_FINGER_C2H2_1"/>
    <property type="match status" value="1"/>
</dbReference>
<dbReference type="GO" id="GO:0005737">
    <property type="term" value="C:cytoplasm"/>
    <property type="evidence" value="ECO:0007669"/>
    <property type="project" value="TreeGrafter"/>
</dbReference>
<feature type="compositionally biased region" description="Polar residues" evidence="7">
    <location>
        <begin position="1643"/>
        <end position="1676"/>
    </location>
</feature>
<keyword evidence="12" id="KW-1185">Reference proteome</keyword>
<evidence type="ECO:0000259" key="9">
    <source>
        <dbReference type="PROSITE" id="PS51192"/>
    </source>
</evidence>
<comment type="catalytic activity">
    <reaction evidence="4">
        <text>Couples ATP hydrolysis with the unwinding of duplex DNA by translocating in the 3'-5' direction.</text>
        <dbReference type="EC" id="5.6.2.4"/>
    </reaction>
</comment>
<feature type="region of interest" description="Disordered" evidence="7">
    <location>
        <begin position="1725"/>
        <end position="1749"/>
    </location>
</feature>
<dbReference type="PANTHER" id="PTHR13710">
    <property type="entry name" value="DNA HELICASE RECQ FAMILY MEMBER"/>
    <property type="match status" value="1"/>
</dbReference>
<dbReference type="GeneID" id="59378918"/>
<evidence type="ECO:0000256" key="2">
    <source>
        <dbReference type="ARBA" id="ARBA00022741"/>
    </source>
</evidence>
<evidence type="ECO:0000256" key="5">
    <source>
        <dbReference type="ARBA" id="ARBA00034808"/>
    </source>
</evidence>
<dbReference type="PROSITE" id="PS51194">
    <property type="entry name" value="HELICASE_CTER"/>
    <property type="match status" value="1"/>
</dbReference>
<dbReference type="SMART" id="SM00487">
    <property type="entry name" value="DEXDc"/>
    <property type="match status" value="1"/>
</dbReference>
<dbReference type="GO" id="GO:0003676">
    <property type="term" value="F:nucleic acid binding"/>
    <property type="evidence" value="ECO:0007669"/>
    <property type="project" value="InterPro"/>
</dbReference>
<evidence type="ECO:0000256" key="6">
    <source>
        <dbReference type="PROSITE-ProRule" id="PRU00042"/>
    </source>
</evidence>
<dbReference type="VEuPathDB" id="FungiDB:PC9H_009100"/>
<dbReference type="InterPro" id="IPR014001">
    <property type="entry name" value="Helicase_ATP-bd"/>
</dbReference>
<proteinExistence type="inferred from homology"/>
<dbReference type="Pfam" id="PF00271">
    <property type="entry name" value="Helicase_C"/>
    <property type="match status" value="1"/>
</dbReference>
<protein>
    <recommendedName>
        <fullName evidence="5">DNA 3'-5' helicase</fullName>
        <ecNumber evidence="5">5.6.2.4</ecNumber>
    </recommendedName>
</protein>
<dbReference type="Proteomes" id="UP000623687">
    <property type="component" value="Unassembled WGS sequence"/>
</dbReference>
<feature type="region of interest" description="Disordered" evidence="7">
    <location>
        <begin position="1556"/>
        <end position="1676"/>
    </location>
</feature>
<dbReference type="SMART" id="SM00355">
    <property type="entry name" value="ZnF_C2H2"/>
    <property type="match status" value="1"/>
</dbReference>
<dbReference type="PROSITE" id="PS50157">
    <property type="entry name" value="ZINC_FINGER_C2H2_2"/>
    <property type="match status" value="1"/>
</dbReference>
<evidence type="ECO:0000259" key="8">
    <source>
        <dbReference type="PROSITE" id="PS50157"/>
    </source>
</evidence>
<feature type="compositionally biased region" description="Polar residues" evidence="7">
    <location>
        <begin position="1562"/>
        <end position="1573"/>
    </location>
</feature>
<dbReference type="InterPro" id="IPR011545">
    <property type="entry name" value="DEAD/DEAH_box_helicase_dom"/>
</dbReference>
<reference evidence="11" key="1">
    <citation type="submission" date="2019-07" db="EMBL/GenBank/DDBJ databases">
        <authorList>
            <person name="Palmer J.M."/>
        </authorList>
    </citation>
    <scope>NUCLEOTIDE SEQUENCE</scope>
    <source>
        <strain evidence="11">PC9</strain>
    </source>
</reference>
<feature type="compositionally biased region" description="Polar residues" evidence="7">
    <location>
        <begin position="1"/>
        <end position="16"/>
    </location>
</feature>
<dbReference type="GO" id="GO:0005524">
    <property type="term" value="F:ATP binding"/>
    <property type="evidence" value="ECO:0007669"/>
    <property type="project" value="UniProtKB-KW"/>
</dbReference>
<evidence type="ECO:0000256" key="7">
    <source>
        <dbReference type="SAM" id="MobiDB-lite"/>
    </source>
</evidence>
<dbReference type="InterPro" id="IPR001650">
    <property type="entry name" value="Helicase_C-like"/>
</dbReference>
<evidence type="ECO:0000313" key="11">
    <source>
        <dbReference type="EMBL" id="KAF7426731.1"/>
    </source>
</evidence>
<evidence type="ECO:0000259" key="10">
    <source>
        <dbReference type="PROSITE" id="PS51194"/>
    </source>
</evidence>
<feature type="compositionally biased region" description="Polar residues" evidence="7">
    <location>
        <begin position="1591"/>
        <end position="1604"/>
    </location>
</feature>
<feature type="compositionally biased region" description="Pro residues" evidence="7">
    <location>
        <begin position="1728"/>
        <end position="1737"/>
    </location>
</feature>
<dbReference type="Gene3D" id="3.40.50.300">
    <property type="entry name" value="P-loop containing nucleotide triphosphate hydrolases"/>
    <property type="match status" value="2"/>
</dbReference>
<gene>
    <name evidence="11" type="ORF">PC9H_009100</name>
</gene>
<feature type="domain" description="Helicase C-terminal" evidence="10">
    <location>
        <begin position="1357"/>
        <end position="1519"/>
    </location>
</feature>
<evidence type="ECO:0000256" key="1">
    <source>
        <dbReference type="ARBA" id="ARBA00005446"/>
    </source>
</evidence>
<dbReference type="RefSeq" id="XP_036630035.1">
    <property type="nucleotide sequence ID" value="XM_036778607.1"/>
</dbReference>
<dbReference type="GO" id="GO:0008270">
    <property type="term" value="F:zinc ion binding"/>
    <property type="evidence" value="ECO:0007669"/>
    <property type="project" value="UniProtKB-KW"/>
</dbReference>
<dbReference type="EMBL" id="JACETU010000006">
    <property type="protein sequence ID" value="KAF7426731.1"/>
    <property type="molecule type" value="Genomic_DNA"/>
</dbReference>
<keyword evidence="6" id="KW-0862">Zinc</keyword>
<dbReference type="InterPro" id="IPR013087">
    <property type="entry name" value="Znf_C2H2_type"/>
</dbReference>
<dbReference type="GO" id="GO:0000724">
    <property type="term" value="P:double-strand break repair via homologous recombination"/>
    <property type="evidence" value="ECO:0007669"/>
    <property type="project" value="TreeGrafter"/>
</dbReference>
<evidence type="ECO:0000313" key="12">
    <source>
        <dbReference type="Proteomes" id="UP000623687"/>
    </source>
</evidence>
<feature type="region of interest" description="Disordered" evidence="7">
    <location>
        <begin position="195"/>
        <end position="240"/>
    </location>
</feature>
<dbReference type="Pfam" id="PF00270">
    <property type="entry name" value="DEAD"/>
    <property type="match status" value="1"/>
</dbReference>
<keyword evidence="2" id="KW-0547">Nucleotide-binding</keyword>
<dbReference type="OrthoDB" id="2507344at2759"/>
<sequence>MSTPEARSNGASSQEPTAADDVVNVGIAPRVVASVIRVNGLFECPRCTESFSLPSDLRTHVQTHVAPSHATALDPTLRHTVSKMAARPPSKLPSSKRPLQKPESPPSKHPQNSSLIPGLASTAALSVSNPLNDCPDSPESSTSTYVAAFSSSPILRSQAEYHSDDDNIDSFVYDPSSELDDLSLIRPPPPFAPFLSTTLPVDHSETPADTHAEPVDDKSPSSPAVESPSSPAVESPPKTCSPEEVEAAKYLSRIGYFVHLPLRVLVCTGCSSSVQLKNAYSHKVKTSSSCRLPTARSILRTELEKNLLIAGASDTLVLPSHHHPIPPIPGIPIVQGWVCTNDVKSACYGEPFASETSRKRHFQQKHSKVPSSDRSLHYRSSPVQSLYLFAGDRICVATAEKPLPPAVPRYEEFISSFEDGVPVPASNPSSLLTKPTVFETFTQWHVELAGTDLKQLYEHARRPDAQDPQLQRLRTGITSYFRNIVPDILKSGHHHLLCCIHSPEPLVLDHQPFCVPQNASTLASYSNIFSGFILMMAKCLSEPIPGYPMYTTENQNAAISQALRNLDDTTMTERQRLEQIHELCWLSLSEQPEDACKQERATPILRFLIAYHLAEDGHDHFLPPRYVSHTLSAIQWCWQAVGYCRCTLFAANYPEGAIGAYENIVKPYLQELEHSPFTTLRSVIHLIASLVHNASTLPRFLMAATRDHFSIDGHPITFKSFREYCVDLVSTAETRLATVLRGCPLDDADELITNALRVGQTSNIFYDRLRDVGAGYSFMSDTNNPLAAGKSRLIQHFLRDGCHEFSVPTPSCAHSEAFRPLECAIWLSDVDRLVEALYAATVATWPGAGRGTELDHLTYNNQHGRRHLFLINNILTFVTSYSKTQKMTGKALLIPRGIDPRLARVFIITLNYVYYAAQVITHQLGDDCSSSAYSKYIFVRRGTPLNTDAMTQILRSFTNDHFRCQFGVRDWRHLMKFVLRHMADISLDQDDDDAQDADRAPINSLFGHGQRIADTVYGIEADSLTDLTQPDVARAHRYGIVYQKALGLWADFSVDSLGLPNDEKSTPSNQTSLVVAPLDAASRLHIARDLEDVLDTRLPAFGDLISSTLSRVLYHHIPNLSTSLPPLLPSSTSVNVHPSRLKCLQRLFRSKSFKSPEQATIFEYILQNLRSVFGILGTGGGKSLMFYGPPLIEPSGITIVVSPFVSLVEEQFSTAQMHSIPVSMWPNDKIDFDTVRLIIVPAHEAGMELFVNFVTATVRIKKLRRIIYDEAHQILMSGYRNCYDNLWRIAVQNVPLHFLSATLLPHSVAAIAHAARLQPDTFCVIRATTVRPNLRYVVEDFSAEKDNTLVMDRIASICRSTYSKMDEKDRILVYCSSYNECDALRALLGYPVYKSKIDGRLDPSTNASRRNAISADWRAGNPRALIATTGFGNGIDHAHVRLVVTLNPYHASDAAQQTGRAGRDDCEATCYLFNTRRHPVPSNAADDHGGIGLLRMLYTTNDCVRLCLGNFDERAYSCVAHGSANAVLCSRCEVLESRTSVMLAPASIGGLTSLVDPGVESSPMQAPSSSTHPRTPAVESSPLHPPSSSSYCTPNAIVQLSPTVPSFPRRSANPSSIISTLTPPPTKPKRPQVQKNPRHTRDTPSNQFPTPSSVPRPSGNHMPTPTSNQASVSQSLAQNTPLSPIRVPIFPHDVFRSRWRSQVLRTMPEYMSSVSYCPTQVLSQYSLPPSPTPPSAPRPSNSRAPNKHRPLLAALPPCPPMPEFHAAPNRVKPAGRNTNSVLESRQEVIEANLAIRATRATYLAYIPKFFELAKIGCITCWVLGRDYRACPALSTTSGSNPTTVHRPYDCSQGLTNPSISRHNIASLGNAGNAYKQYFRNSLSFPSTYKICYNCLRPTDPDAFPHGIRDKNCQRHDDVIKPFLWAIYCLPVAFAPPDEGQHWRTLLLQEVGAPRLSTVTDYAHWVQEVPDPDAMNLCNGLRLLITWTSNVYNKSWPSPYNVA</sequence>
<feature type="domain" description="Helicase ATP-binding" evidence="9">
    <location>
        <begin position="1163"/>
        <end position="1321"/>
    </location>
</feature>
<feature type="compositionally biased region" description="Basic residues" evidence="7">
    <location>
        <begin position="1627"/>
        <end position="1638"/>
    </location>
</feature>
<feature type="compositionally biased region" description="Low complexity" evidence="7">
    <location>
        <begin position="87"/>
        <end position="97"/>
    </location>
</feature>
<dbReference type="SUPFAM" id="SSF52540">
    <property type="entry name" value="P-loop containing nucleoside triphosphate hydrolases"/>
    <property type="match status" value="1"/>
</dbReference>
<name>A0A8H6ZUE5_PLEOS</name>
<keyword evidence="6" id="KW-0479">Metal-binding</keyword>
<comment type="caution">
    <text evidence="11">The sequence shown here is derived from an EMBL/GenBank/DDBJ whole genome shotgun (WGS) entry which is preliminary data.</text>
</comment>
<feature type="region of interest" description="Disordered" evidence="7">
    <location>
        <begin position="1"/>
        <end position="20"/>
    </location>
</feature>
<dbReference type="InterPro" id="IPR027417">
    <property type="entry name" value="P-loop_NTPase"/>
</dbReference>
<dbReference type="GO" id="GO:0005694">
    <property type="term" value="C:chromosome"/>
    <property type="evidence" value="ECO:0007669"/>
    <property type="project" value="TreeGrafter"/>
</dbReference>
<comment type="similarity">
    <text evidence="1">Belongs to the helicase family. RecQ subfamily.</text>
</comment>